<reference evidence="3" key="1">
    <citation type="submission" date="2017-09" db="EMBL/GenBank/DDBJ databases">
        <authorList>
            <person name="Varghese N."/>
            <person name="Submissions S."/>
        </authorList>
    </citation>
    <scope>NUCLEOTIDE SEQUENCE [LARGE SCALE GENOMIC DNA]</scope>
    <source>
        <strain evidence="3">DSM 44270</strain>
    </source>
</reference>
<evidence type="ECO:0000313" key="2">
    <source>
        <dbReference type="EMBL" id="SOE00325.1"/>
    </source>
</evidence>
<feature type="transmembrane region" description="Helical" evidence="1">
    <location>
        <begin position="12"/>
        <end position="36"/>
    </location>
</feature>
<gene>
    <name evidence="2" type="ORF">SAMN06272739_2535</name>
</gene>
<proteinExistence type="predicted"/>
<organism evidence="2 3">
    <name type="scientific">Blastococcus haudaquaticus</name>
    <dbReference type="NCBI Taxonomy" id="1938745"/>
    <lineage>
        <taxon>Bacteria</taxon>
        <taxon>Bacillati</taxon>
        <taxon>Actinomycetota</taxon>
        <taxon>Actinomycetes</taxon>
        <taxon>Geodermatophilales</taxon>
        <taxon>Geodermatophilaceae</taxon>
        <taxon>Blastococcus</taxon>
    </lineage>
</organism>
<sequence>MNRTDAALSRRVTGARLAVAASVLGGTLALAGLGAFGDLASAPAGDVGPGIATVELSQPVGTR</sequence>
<accession>A0A286GXQ9</accession>
<dbReference type="Proteomes" id="UP000219482">
    <property type="component" value="Unassembled WGS sequence"/>
</dbReference>
<dbReference type="AlphaFoldDB" id="A0A286GXQ9"/>
<name>A0A286GXQ9_9ACTN</name>
<dbReference type="EMBL" id="OCNK01000003">
    <property type="protein sequence ID" value="SOE00325.1"/>
    <property type="molecule type" value="Genomic_DNA"/>
</dbReference>
<evidence type="ECO:0000256" key="1">
    <source>
        <dbReference type="SAM" id="Phobius"/>
    </source>
</evidence>
<dbReference type="RefSeq" id="WP_097184288.1">
    <property type="nucleotide sequence ID" value="NZ_OCNK01000003.1"/>
</dbReference>
<keyword evidence="3" id="KW-1185">Reference proteome</keyword>
<evidence type="ECO:0000313" key="3">
    <source>
        <dbReference type="Proteomes" id="UP000219482"/>
    </source>
</evidence>
<keyword evidence="1" id="KW-1133">Transmembrane helix</keyword>
<protein>
    <submittedName>
        <fullName evidence="2">Uncharacterized protein</fullName>
    </submittedName>
</protein>
<keyword evidence="1" id="KW-0472">Membrane</keyword>
<keyword evidence="1" id="KW-0812">Transmembrane</keyword>